<dbReference type="GO" id="GO:0004760">
    <property type="term" value="F:L-serine-pyruvate transaminase activity"/>
    <property type="evidence" value="ECO:0007669"/>
    <property type="project" value="TreeGrafter"/>
</dbReference>
<proteinExistence type="inferred from homology"/>
<dbReference type="PIRSF" id="PIRSF000524">
    <property type="entry name" value="SPT"/>
    <property type="match status" value="1"/>
</dbReference>
<dbReference type="GO" id="GO:0019265">
    <property type="term" value="P:glycine biosynthetic process, by transamination of glyoxylate"/>
    <property type="evidence" value="ECO:0007669"/>
    <property type="project" value="TreeGrafter"/>
</dbReference>
<keyword evidence="7" id="KW-0032">Aminotransferase</keyword>
<evidence type="ECO:0000313" key="7">
    <source>
        <dbReference type="EMBL" id="HHM96891.1"/>
    </source>
</evidence>
<evidence type="ECO:0000259" key="6">
    <source>
        <dbReference type="Pfam" id="PF00266"/>
    </source>
</evidence>
<evidence type="ECO:0000256" key="1">
    <source>
        <dbReference type="ARBA" id="ARBA00001933"/>
    </source>
</evidence>
<dbReference type="EMBL" id="DRWX01000311">
    <property type="protein sequence ID" value="HHM96891.1"/>
    <property type="molecule type" value="Genomic_DNA"/>
</dbReference>
<dbReference type="InterPro" id="IPR015424">
    <property type="entry name" value="PyrdxlP-dep_Trfase"/>
</dbReference>
<comment type="cofactor">
    <cofactor evidence="1 5">
        <name>pyridoxal 5'-phosphate</name>
        <dbReference type="ChEBI" id="CHEBI:597326"/>
    </cofactor>
</comment>
<name>A0A7C5VV15_THERO</name>
<comment type="caution">
    <text evidence="7">The sequence shown here is derived from an EMBL/GenBank/DDBJ whole genome shotgun (WGS) entry which is preliminary data.</text>
</comment>
<comment type="similarity">
    <text evidence="2">Belongs to the class-V pyridoxal-phosphate-dependent aminotransferase family.</text>
</comment>
<dbReference type="Pfam" id="PF00266">
    <property type="entry name" value="Aminotran_5"/>
    <property type="match status" value="1"/>
</dbReference>
<dbReference type="PANTHER" id="PTHR21152:SF40">
    <property type="entry name" value="ALANINE--GLYOXYLATE AMINOTRANSFERASE"/>
    <property type="match status" value="1"/>
</dbReference>
<dbReference type="InterPro" id="IPR015421">
    <property type="entry name" value="PyrdxlP-dep_Trfase_major"/>
</dbReference>
<dbReference type="GO" id="GO:0008453">
    <property type="term" value="F:alanine-glyoxylate transaminase activity"/>
    <property type="evidence" value="ECO:0007669"/>
    <property type="project" value="TreeGrafter"/>
</dbReference>
<dbReference type="AlphaFoldDB" id="A0A7C5VV15"/>
<organism evidence="7">
    <name type="scientific">Thermomicrobium roseum</name>
    <dbReference type="NCBI Taxonomy" id="500"/>
    <lineage>
        <taxon>Bacteria</taxon>
        <taxon>Pseudomonadati</taxon>
        <taxon>Thermomicrobiota</taxon>
        <taxon>Thermomicrobia</taxon>
        <taxon>Thermomicrobiales</taxon>
        <taxon>Thermomicrobiaceae</taxon>
        <taxon>Thermomicrobium</taxon>
    </lineage>
</organism>
<dbReference type="InterPro" id="IPR015422">
    <property type="entry name" value="PyrdxlP-dep_Trfase_small"/>
</dbReference>
<reference evidence="7" key="1">
    <citation type="journal article" date="2020" name="mSystems">
        <title>Genome- and Community-Level Interaction Insights into Carbon Utilization and Element Cycling Functions of Hydrothermarchaeota in Hydrothermal Sediment.</title>
        <authorList>
            <person name="Zhou Z."/>
            <person name="Liu Y."/>
            <person name="Xu W."/>
            <person name="Pan J."/>
            <person name="Luo Z.H."/>
            <person name="Li M."/>
        </authorList>
    </citation>
    <scope>NUCLEOTIDE SEQUENCE [LARGE SCALE GENOMIC DNA]</scope>
    <source>
        <strain evidence="7">SpSt-1065</strain>
    </source>
</reference>
<dbReference type="PANTHER" id="PTHR21152">
    <property type="entry name" value="AMINOTRANSFERASE CLASS V"/>
    <property type="match status" value="1"/>
</dbReference>
<evidence type="ECO:0000256" key="5">
    <source>
        <dbReference type="PIRSR" id="PIRSR000524-50"/>
    </source>
</evidence>
<feature type="binding site" evidence="4">
    <location>
        <position position="343"/>
    </location>
    <ligand>
        <name>substrate</name>
    </ligand>
</feature>
<evidence type="ECO:0000256" key="2">
    <source>
        <dbReference type="ARBA" id="ARBA00009236"/>
    </source>
</evidence>
<accession>A0A7C5VV15</accession>
<evidence type="ECO:0000256" key="3">
    <source>
        <dbReference type="ARBA" id="ARBA00022898"/>
    </source>
</evidence>
<dbReference type="Gene3D" id="3.40.640.10">
    <property type="entry name" value="Type I PLP-dependent aspartate aminotransferase-like (Major domain)"/>
    <property type="match status" value="1"/>
</dbReference>
<sequence>MAQERADRERTIRNLRIAGPTPLPPAVLAAMQRPMVPHRGVWFRGFVKALLGRLRVLHRTDGEVFVLPGTGSAGWEIAIVNLLVPGDRILLLVNGDFGERWWRVAERYGVELIVRQIPYGRAFRAEQVARWLEECRGVRAVFIVYNETSTGVTNPLPEISAVVRSAGALLAVDGVSAVGGLPLEMDAWGIDLIFSGSQKAWMCPPGLVIVGVGPRAWEAVERAGFPRAFWDLREYRTAARSGDLPSTAPISLLYALDAAVGLIEAERLENVWRRHQEVAAWFRMAAQELGLRCFAEPGYESATVTALEPPPGIGADELVTRLEEQYGIAVNGGQGRLKGKIIRVGHMGWVQRCDLEDVVQALAQELQARESWRCL</sequence>
<protein>
    <submittedName>
        <fullName evidence="7">Alanine--glyoxylate aminotransferase family protein</fullName>
    </submittedName>
</protein>
<dbReference type="Gene3D" id="3.90.1150.10">
    <property type="entry name" value="Aspartate Aminotransferase, domain 1"/>
    <property type="match status" value="1"/>
</dbReference>
<dbReference type="InterPro" id="IPR000192">
    <property type="entry name" value="Aminotrans_V_dom"/>
</dbReference>
<keyword evidence="7" id="KW-0808">Transferase</keyword>
<dbReference type="InterPro" id="IPR024169">
    <property type="entry name" value="SP_NH2Trfase/AEP_transaminase"/>
</dbReference>
<evidence type="ECO:0000256" key="4">
    <source>
        <dbReference type="PIRSR" id="PIRSR000524-1"/>
    </source>
</evidence>
<gene>
    <name evidence="7" type="ORF">ENM21_06750</name>
</gene>
<feature type="domain" description="Aminotransferase class V" evidence="6">
    <location>
        <begin position="62"/>
        <end position="334"/>
    </location>
</feature>
<dbReference type="SUPFAM" id="SSF53383">
    <property type="entry name" value="PLP-dependent transferases"/>
    <property type="match status" value="1"/>
</dbReference>
<feature type="modified residue" description="N6-(pyridoxal phosphate)lysine" evidence="5">
    <location>
        <position position="199"/>
    </location>
</feature>
<keyword evidence="3 5" id="KW-0663">Pyridoxal phosphate</keyword>